<dbReference type="PANTHER" id="PTHR11177:SF228">
    <property type="entry name" value="CHITINASE"/>
    <property type="match status" value="1"/>
</dbReference>
<evidence type="ECO:0000256" key="3">
    <source>
        <dbReference type="ARBA" id="ARBA00012729"/>
    </source>
</evidence>
<protein>
    <recommendedName>
        <fullName evidence="3">chitinase</fullName>
        <ecNumber evidence="3">3.2.1.14</ecNumber>
    </recommendedName>
</protein>
<organism evidence="11 12">
    <name type="scientific">Ascobolus immersus RN42</name>
    <dbReference type="NCBI Taxonomy" id="1160509"/>
    <lineage>
        <taxon>Eukaryota</taxon>
        <taxon>Fungi</taxon>
        <taxon>Dikarya</taxon>
        <taxon>Ascomycota</taxon>
        <taxon>Pezizomycotina</taxon>
        <taxon>Pezizomycetes</taxon>
        <taxon>Pezizales</taxon>
        <taxon>Ascobolaceae</taxon>
        <taxon>Ascobolus</taxon>
    </lineage>
</organism>
<dbReference type="GO" id="GO:0006032">
    <property type="term" value="P:chitin catabolic process"/>
    <property type="evidence" value="ECO:0007669"/>
    <property type="project" value="UniProtKB-KW"/>
</dbReference>
<dbReference type="EMBL" id="ML119728">
    <property type="protein sequence ID" value="RPA77326.1"/>
    <property type="molecule type" value="Genomic_DNA"/>
</dbReference>
<accession>A0A3N4HW58</accession>
<dbReference type="InterPro" id="IPR001579">
    <property type="entry name" value="Glyco_hydro_18_chit_AS"/>
</dbReference>
<dbReference type="GO" id="GO:0005576">
    <property type="term" value="C:extracellular region"/>
    <property type="evidence" value="ECO:0007669"/>
    <property type="project" value="TreeGrafter"/>
</dbReference>
<evidence type="ECO:0000259" key="10">
    <source>
        <dbReference type="PROSITE" id="PS51910"/>
    </source>
</evidence>
<dbReference type="GO" id="GO:0000272">
    <property type="term" value="P:polysaccharide catabolic process"/>
    <property type="evidence" value="ECO:0007669"/>
    <property type="project" value="UniProtKB-KW"/>
</dbReference>
<keyword evidence="4 9" id="KW-0378">Hydrolase</keyword>
<evidence type="ECO:0000313" key="12">
    <source>
        <dbReference type="Proteomes" id="UP000275078"/>
    </source>
</evidence>
<sequence length="357" mass="39140">MADNWTAAPPAGGYPPNYFKANGVYYPNWHIYKGRAPSSLPLGMISHIFYAFAHVKEDGTVFLSDEWADLQMDVDGTKGCLNAMKALKGSHPHLKTIISIGGGAASQNFASVAADANKRANFARTAHAMLVQHGLDGLDIDWEHPSNPTEGHHYLLLLQTIRQFLPEHTYILTSALPATKWHLQHIPLAQCAQYLNFLNLMTYDFFGPWSERTGHHSQLYPHPSEPDAPSCNTAIEYLTRPPHNIPPHKILLGVPTYGRSFIGAHAPGMKFTGHAGEEGTFECQDLPRPGSNVIRDRERGTISCVGGDAGYVGYEDGETVRGKGVWSRKRGLGGMFYWTGHGGNGLVEEGFRGLHGG</sequence>
<dbReference type="InterPro" id="IPR050314">
    <property type="entry name" value="Glycosyl_Hydrlase_18"/>
</dbReference>
<evidence type="ECO:0000256" key="7">
    <source>
        <dbReference type="ARBA" id="ARBA00023295"/>
    </source>
</evidence>
<dbReference type="OrthoDB" id="76388at2759"/>
<evidence type="ECO:0000256" key="2">
    <source>
        <dbReference type="ARBA" id="ARBA00008682"/>
    </source>
</evidence>
<dbReference type="PANTHER" id="PTHR11177">
    <property type="entry name" value="CHITINASE"/>
    <property type="match status" value="1"/>
</dbReference>
<evidence type="ECO:0000256" key="1">
    <source>
        <dbReference type="ARBA" id="ARBA00000822"/>
    </source>
</evidence>
<dbReference type="PROSITE" id="PS51910">
    <property type="entry name" value="GH18_2"/>
    <property type="match status" value="1"/>
</dbReference>
<dbReference type="GO" id="GO:0008061">
    <property type="term" value="F:chitin binding"/>
    <property type="evidence" value="ECO:0007669"/>
    <property type="project" value="InterPro"/>
</dbReference>
<dbReference type="InterPro" id="IPR017853">
    <property type="entry name" value="GH"/>
</dbReference>
<keyword evidence="5" id="KW-0146">Chitin degradation</keyword>
<evidence type="ECO:0000256" key="4">
    <source>
        <dbReference type="ARBA" id="ARBA00022801"/>
    </source>
</evidence>
<name>A0A3N4HW58_ASCIM</name>
<dbReference type="GO" id="GO:0008843">
    <property type="term" value="F:endochitinase activity"/>
    <property type="evidence" value="ECO:0007669"/>
    <property type="project" value="UniProtKB-EC"/>
</dbReference>
<dbReference type="Proteomes" id="UP000275078">
    <property type="component" value="Unassembled WGS sequence"/>
</dbReference>
<reference evidence="11 12" key="1">
    <citation type="journal article" date="2018" name="Nat. Ecol. Evol.">
        <title>Pezizomycetes genomes reveal the molecular basis of ectomycorrhizal truffle lifestyle.</title>
        <authorList>
            <person name="Murat C."/>
            <person name="Payen T."/>
            <person name="Noel B."/>
            <person name="Kuo A."/>
            <person name="Morin E."/>
            <person name="Chen J."/>
            <person name="Kohler A."/>
            <person name="Krizsan K."/>
            <person name="Balestrini R."/>
            <person name="Da Silva C."/>
            <person name="Montanini B."/>
            <person name="Hainaut M."/>
            <person name="Levati E."/>
            <person name="Barry K.W."/>
            <person name="Belfiori B."/>
            <person name="Cichocki N."/>
            <person name="Clum A."/>
            <person name="Dockter R.B."/>
            <person name="Fauchery L."/>
            <person name="Guy J."/>
            <person name="Iotti M."/>
            <person name="Le Tacon F."/>
            <person name="Lindquist E.A."/>
            <person name="Lipzen A."/>
            <person name="Malagnac F."/>
            <person name="Mello A."/>
            <person name="Molinier V."/>
            <person name="Miyauchi S."/>
            <person name="Poulain J."/>
            <person name="Riccioni C."/>
            <person name="Rubini A."/>
            <person name="Sitrit Y."/>
            <person name="Splivallo R."/>
            <person name="Traeger S."/>
            <person name="Wang M."/>
            <person name="Zifcakova L."/>
            <person name="Wipf D."/>
            <person name="Zambonelli A."/>
            <person name="Paolocci F."/>
            <person name="Nowrousian M."/>
            <person name="Ottonello S."/>
            <person name="Baldrian P."/>
            <person name="Spatafora J.W."/>
            <person name="Henrissat B."/>
            <person name="Nagy L.G."/>
            <person name="Aury J.M."/>
            <person name="Wincker P."/>
            <person name="Grigoriev I.V."/>
            <person name="Bonfante P."/>
            <person name="Martin F.M."/>
        </authorList>
    </citation>
    <scope>NUCLEOTIDE SEQUENCE [LARGE SCALE GENOMIC DNA]</scope>
    <source>
        <strain evidence="11 12">RN42</strain>
    </source>
</reference>
<dbReference type="Gene3D" id="3.10.50.10">
    <property type="match status" value="1"/>
</dbReference>
<evidence type="ECO:0000256" key="5">
    <source>
        <dbReference type="ARBA" id="ARBA00023024"/>
    </source>
</evidence>
<dbReference type="Pfam" id="PF00704">
    <property type="entry name" value="Glyco_hydro_18"/>
    <property type="match status" value="1"/>
</dbReference>
<gene>
    <name evidence="11" type="ORF">BJ508DRAFT_171944</name>
</gene>
<dbReference type="InterPro" id="IPR011583">
    <property type="entry name" value="Chitinase_II/V-like_cat"/>
</dbReference>
<evidence type="ECO:0000256" key="9">
    <source>
        <dbReference type="RuleBase" id="RU000489"/>
    </source>
</evidence>
<comment type="similarity">
    <text evidence="2">Belongs to the glycosyl hydrolase 18 family. Chitinase class V subfamily.</text>
</comment>
<proteinExistence type="inferred from homology"/>
<dbReference type="SMART" id="SM00636">
    <property type="entry name" value="Glyco_18"/>
    <property type="match status" value="1"/>
</dbReference>
<dbReference type="AlphaFoldDB" id="A0A3N4HW58"/>
<dbReference type="STRING" id="1160509.A0A3N4HW58"/>
<keyword evidence="6" id="KW-0119">Carbohydrate metabolism</keyword>
<dbReference type="InterPro" id="IPR001223">
    <property type="entry name" value="Glyco_hydro18_cat"/>
</dbReference>
<dbReference type="PROSITE" id="PS01095">
    <property type="entry name" value="GH18_1"/>
    <property type="match status" value="1"/>
</dbReference>
<keyword evidence="8" id="KW-0624">Polysaccharide degradation</keyword>
<feature type="domain" description="GH18" evidence="10">
    <location>
        <begin position="20"/>
        <end position="357"/>
    </location>
</feature>
<dbReference type="SUPFAM" id="SSF51445">
    <property type="entry name" value="(Trans)glycosidases"/>
    <property type="match status" value="1"/>
</dbReference>
<keyword evidence="7 9" id="KW-0326">Glycosidase</keyword>
<keyword evidence="12" id="KW-1185">Reference proteome</keyword>
<comment type="catalytic activity">
    <reaction evidence="1">
        <text>Random endo-hydrolysis of N-acetyl-beta-D-glucosaminide (1-&gt;4)-beta-linkages in chitin and chitodextrins.</text>
        <dbReference type="EC" id="3.2.1.14"/>
    </reaction>
</comment>
<evidence type="ECO:0000256" key="8">
    <source>
        <dbReference type="ARBA" id="ARBA00023326"/>
    </source>
</evidence>
<evidence type="ECO:0000313" key="11">
    <source>
        <dbReference type="EMBL" id="RPA77326.1"/>
    </source>
</evidence>
<evidence type="ECO:0000256" key="6">
    <source>
        <dbReference type="ARBA" id="ARBA00023277"/>
    </source>
</evidence>
<dbReference type="Gene3D" id="3.20.20.80">
    <property type="entry name" value="Glycosidases"/>
    <property type="match status" value="1"/>
</dbReference>
<dbReference type="InterPro" id="IPR029070">
    <property type="entry name" value="Chitinase_insertion_sf"/>
</dbReference>
<dbReference type="EC" id="3.2.1.14" evidence="3"/>